<evidence type="ECO:0000256" key="4">
    <source>
        <dbReference type="ARBA" id="ARBA00022705"/>
    </source>
</evidence>
<evidence type="ECO:0000256" key="2">
    <source>
        <dbReference type="ARBA" id="ARBA00022679"/>
    </source>
</evidence>
<keyword evidence="3" id="KW-0548">Nucleotidyltransferase</keyword>
<dbReference type="Gene3D" id="1.10.150.870">
    <property type="match status" value="1"/>
</dbReference>
<dbReference type="SMART" id="SM00481">
    <property type="entry name" value="POLIIIAc"/>
    <property type="match status" value="1"/>
</dbReference>
<dbReference type="PANTHER" id="PTHR32294">
    <property type="entry name" value="DNA POLYMERASE III SUBUNIT ALPHA"/>
    <property type="match status" value="1"/>
</dbReference>
<dbReference type="EC" id="2.7.7.7" evidence="1"/>
<evidence type="ECO:0000256" key="3">
    <source>
        <dbReference type="ARBA" id="ARBA00022695"/>
    </source>
</evidence>
<dbReference type="Pfam" id="PF07733">
    <property type="entry name" value="DNA_pol3_alpha"/>
    <property type="match status" value="1"/>
</dbReference>
<dbReference type="OrthoDB" id="9803237at2"/>
<dbReference type="Pfam" id="PF14579">
    <property type="entry name" value="HHH_6"/>
    <property type="match status" value="1"/>
</dbReference>
<dbReference type="EMBL" id="VSDQ01000163">
    <property type="protein sequence ID" value="TYA92157.1"/>
    <property type="molecule type" value="Genomic_DNA"/>
</dbReference>
<evidence type="ECO:0000256" key="5">
    <source>
        <dbReference type="ARBA" id="ARBA00022932"/>
    </source>
</evidence>
<dbReference type="GO" id="GO:0008408">
    <property type="term" value="F:3'-5' exonuclease activity"/>
    <property type="evidence" value="ECO:0007669"/>
    <property type="project" value="InterPro"/>
</dbReference>
<dbReference type="RefSeq" id="WP_148539763.1">
    <property type="nucleotide sequence ID" value="NZ_VSDQ01000163.1"/>
</dbReference>
<feature type="domain" description="Polymerase/histidinol phosphatase N-terminal" evidence="7">
    <location>
        <begin position="1"/>
        <end position="68"/>
    </location>
</feature>
<dbReference type="AlphaFoldDB" id="A0A5D0JC54"/>
<evidence type="ECO:0000313" key="9">
    <source>
        <dbReference type="Proteomes" id="UP000323930"/>
    </source>
</evidence>
<dbReference type="InterPro" id="IPR003141">
    <property type="entry name" value="Pol/His_phosphatase_N"/>
</dbReference>
<dbReference type="InterPro" id="IPR040982">
    <property type="entry name" value="DNA_pol3_finger"/>
</dbReference>
<sequence length="999" mass="115546">MFLNNHSYYSLRYGTMAEQELLALAKDNGCNILPLTDINNTSGCLNFIRRAPEYDIKPIVGIDFRNNNKQCYVCLAINNEGFLELNNFLSRHLHAELPFPDEAPQFQYTITIYPFKRLKALNKTTFLESEYIGVGLDDINQLKFSKLNTLKDKLVFLHTVSFRHQKDFNIHRLLRAIDTNVLLSKLPKEQQGNLSDKMIALSEVELELAEVPHILKNTQKVLECCTIQFDFSSTRKNQNLSKLYDSKEQDFEALKSLCNKGLPKRYDDVSETIKRRLDKELNLIKKQDYVSFFLINWKIIQYAKSKGYYYVGRGSGANSIVAYLLEITDVDPIELDLYFERFMNLYRTTPPDFDIDFSTWDREDITHFIFETFGANGQAALLGAYVTFKHSGAVRELGKVFGLPKYEIDKLSSGKFNYNQLDELSRLVLRYAKYLDGRPNYISIHAAGILISEKPIHYFSATNMPPKGFPTVQFDMHIAEDVGLYKFDILGQRGLGKIKDAIAIIKENKPEVTLPNIHNAKPFFVDERINAMIEQAECIGCFYVESPAMRMLLKKIGVNDYLTLVAASSIIRPGVAKSGMMREYILRHKNPERRKLAHPVLWDIMPDTYGVMVYQEDVIKVAHHYAGLDLGEADVLRRGMSGKYRSREEFLAVKEKFISNCRKRGEEDAVIFEVWRQIESFAGYAFAKGHSASYAVESYQSLFLKCYHPLEYMVATVNNGGGFYRTELYLHEAKKLGGVLHAPCVNKSNIETIIRGVDIYLGFQHLQGFEKRNMLALLQARVYGKFTSLNNFMERVPMSIEQLDILIRVDAFRSLKKDKRTLLWEAYYKCNHIVVDELQPQLFTLGTKEFTLPEFTITNLETAFDELELLNFTLHNVFLLLEKSPTNKLITRDLKYYKNKIITIYGYLITAKNTRTHKGDRMHFGTFLDQEGQWLDTVHFPPVAKRYPFRGKGIYRITGKVVEEFNFLSVEVIKQERMPYVSDPRFDMTYNRKETPQMT</sequence>
<keyword evidence="2" id="KW-0808">Transferase</keyword>
<dbReference type="InterPro" id="IPR011708">
    <property type="entry name" value="DNA_pol3_alpha_NTPase_dom"/>
</dbReference>
<proteinExistence type="predicted"/>
<name>A0A5D0JC54_9FLAO</name>
<dbReference type="GO" id="GO:0006260">
    <property type="term" value="P:DNA replication"/>
    <property type="evidence" value="ECO:0007669"/>
    <property type="project" value="UniProtKB-KW"/>
</dbReference>
<dbReference type="CDD" id="cd04485">
    <property type="entry name" value="DnaE_OBF"/>
    <property type="match status" value="1"/>
</dbReference>
<keyword evidence="9" id="KW-1185">Reference proteome</keyword>
<evidence type="ECO:0000256" key="1">
    <source>
        <dbReference type="ARBA" id="ARBA00012417"/>
    </source>
</evidence>
<dbReference type="Gene3D" id="3.20.20.140">
    <property type="entry name" value="Metal-dependent hydrolases"/>
    <property type="match status" value="1"/>
</dbReference>
<reference evidence="8 9" key="1">
    <citation type="submission" date="2019-08" db="EMBL/GenBank/DDBJ databases">
        <title>Seonamhaeicola sediminis sp. nov., isolated from marine sediment.</title>
        <authorList>
            <person name="Cao W.R."/>
        </authorList>
    </citation>
    <scope>NUCLEOTIDE SEQUENCE [LARGE SCALE GENOMIC DNA]</scope>
    <source>
        <strain evidence="8 9">B011</strain>
    </source>
</reference>
<accession>A0A5D0JC54</accession>
<comment type="caution">
    <text evidence="8">The sequence shown here is derived from an EMBL/GenBank/DDBJ whole genome shotgun (WGS) entry which is preliminary data.</text>
</comment>
<dbReference type="InterPro" id="IPR004805">
    <property type="entry name" value="DnaE2/DnaE/PolC"/>
</dbReference>
<organism evidence="8 9">
    <name type="scientific">Seonamhaeicola marinus</name>
    <dbReference type="NCBI Taxonomy" id="1912246"/>
    <lineage>
        <taxon>Bacteria</taxon>
        <taxon>Pseudomonadati</taxon>
        <taxon>Bacteroidota</taxon>
        <taxon>Flavobacteriia</taxon>
        <taxon>Flavobacteriales</taxon>
        <taxon>Flavobacteriaceae</taxon>
    </lineage>
</organism>
<keyword evidence="4" id="KW-0235">DNA replication</keyword>
<dbReference type="GO" id="GO:0003887">
    <property type="term" value="F:DNA-directed DNA polymerase activity"/>
    <property type="evidence" value="ECO:0007669"/>
    <property type="project" value="UniProtKB-KW"/>
</dbReference>
<dbReference type="Pfam" id="PF17657">
    <property type="entry name" value="DNA_pol3_finger"/>
    <property type="match status" value="1"/>
</dbReference>
<comment type="catalytic activity">
    <reaction evidence="6">
        <text>DNA(n) + a 2'-deoxyribonucleoside 5'-triphosphate = DNA(n+1) + diphosphate</text>
        <dbReference type="Rhea" id="RHEA:22508"/>
        <dbReference type="Rhea" id="RHEA-COMP:17339"/>
        <dbReference type="Rhea" id="RHEA-COMP:17340"/>
        <dbReference type="ChEBI" id="CHEBI:33019"/>
        <dbReference type="ChEBI" id="CHEBI:61560"/>
        <dbReference type="ChEBI" id="CHEBI:173112"/>
        <dbReference type="EC" id="2.7.7.7"/>
    </reaction>
</comment>
<dbReference type="Pfam" id="PF02811">
    <property type="entry name" value="PHP"/>
    <property type="match status" value="1"/>
</dbReference>
<dbReference type="Proteomes" id="UP000323930">
    <property type="component" value="Unassembled WGS sequence"/>
</dbReference>
<evidence type="ECO:0000259" key="7">
    <source>
        <dbReference type="SMART" id="SM00481"/>
    </source>
</evidence>
<protein>
    <recommendedName>
        <fullName evidence="1">DNA-directed DNA polymerase</fullName>
        <ecNumber evidence="1">2.7.7.7</ecNumber>
    </recommendedName>
</protein>
<gene>
    <name evidence="8" type="ORF">FUA24_01630</name>
</gene>
<evidence type="ECO:0000313" key="8">
    <source>
        <dbReference type="EMBL" id="TYA92157.1"/>
    </source>
</evidence>
<keyword evidence="5" id="KW-0239">DNA-directed DNA polymerase</keyword>
<dbReference type="InterPro" id="IPR029460">
    <property type="entry name" value="DNAPol_HHH"/>
</dbReference>
<dbReference type="InterPro" id="IPR016195">
    <property type="entry name" value="Pol/histidinol_Pase-like"/>
</dbReference>
<dbReference type="SUPFAM" id="SSF89550">
    <property type="entry name" value="PHP domain-like"/>
    <property type="match status" value="1"/>
</dbReference>
<dbReference type="InterPro" id="IPR004013">
    <property type="entry name" value="PHP_dom"/>
</dbReference>
<evidence type="ECO:0000256" key="6">
    <source>
        <dbReference type="ARBA" id="ARBA00049244"/>
    </source>
</evidence>